<dbReference type="Pfam" id="PF04230">
    <property type="entry name" value="PS_pyruv_trans"/>
    <property type="match status" value="1"/>
</dbReference>
<evidence type="ECO:0000259" key="1">
    <source>
        <dbReference type="Pfam" id="PF04230"/>
    </source>
</evidence>
<dbReference type="AlphaFoldDB" id="A0A7J9PGE8"/>
<organism evidence="2 3">
    <name type="scientific">Methanococcus maripaludis</name>
    <name type="common">Methanococcus deltae</name>
    <dbReference type="NCBI Taxonomy" id="39152"/>
    <lineage>
        <taxon>Archaea</taxon>
        <taxon>Methanobacteriati</taxon>
        <taxon>Methanobacteriota</taxon>
        <taxon>Methanomada group</taxon>
        <taxon>Methanococci</taxon>
        <taxon>Methanococcales</taxon>
        <taxon>Methanococcaceae</taxon>
        <taxon>Methanococcus</taxon>
    </lineage>
</organism>
<sequence length="390" mass="45535">MKKVSILTLVGRNFNNNYGAVLQAYALQETIKKLNYNTEIIDFNPKASKNEILKKICQRINEGNFLNMVLRISSKNISSKLHKKQEILRNKKFETFRSEQLYLSKKTYNNEEELINNYETSDYYIVGSDQVWNPIAGIEKIKVYLFSFVTNSKKISYAASVSKKIPENYKKTYSDLLKDFDYISVREMDGKEQIKQLTDKNIEIVLDPTLLLSKNEWNRISKEPKNIPTYKYIFVYDLYRSNEILSGLCKFAKKRGLKIINYTPNNIYKKIKYTHVSDSFYEYGPSEFLWYLKNSEYVVTSSFHGTVFSLLFEKEFYAVTPDTGYKGGNAFNSRLTDLLDTLGLKNRILDDPSKLNIVNFEKGIDWGKIDEKLNVEKEKSLNFLKNTLNS</sequence>
<dbReference type="RefSeq" id="WP_012067892.1">
    <property type="nucleotide sequence ID" value="NZ_JACDUL010000003.1"/>
</dbReference>
<comment type="caution">
    <text evidence="2">The sequence shown here is derived from an EMBL/GenBank/DDBJ whole genome shotgun (WGS) entry which is preliminary data.</text>
</comment>
<protein>
    <recommendedName>
        <fullName evidence="1">Polysaccharide pyruvyl transferase domain-containing protein</fullName>
    </recommendedName>
</protein>
<accession>A0A7J9PGE8</accession>
<gene>
    <name evidence="2" type="ORF">HNP90_001183</name>
</gene>
<proteinExistence type="predicted"/>
<reference evidence="2 3" key="1">
    <citation type="submission" date="2020-07" db="EMBL/GenBank/DDBJ databases">
        <title>Genomic Encyclopedia of Type Strains, Phase IV (KMG-V): Genome sequencing to study the core and pangenomes of soil and plant-associated prokaryotes.</title>
        <authorList>
            <person name="Whitman W."/>
        </authorList>
    </citation>
    <scope>NUCLEOTIDE SEQUENCE [LARGE SCALE GENOMIC DNA]</scope>
    <source>
        <strain evidence="2 3">C8</strain>
    </source>
</reference>
<name>A0A7J9PGE8_METMI</name>
<dbReference type="EMBL" id="JACDUL010000003">
    <property type="protein sequence ID" value="MBA2862302.1"/>
    <property type="molecule type" value="Genomic_DNA"/>
</dbReference>
<evidence type="ECO:0000313" key="3">
    <source>
        <dbReference type="Proteomes" id="UP000533207"/>
    </source>
</evidence>
<dbReference type="InterPro" id="IPR007345">
    <property type="entry name" value="Polysacch_pyruvyl_Trfase"/>
</dbReference>
<evidence type="ECO:0000313" key="2">
    <source>
        <dbReference type="EMBL" id="MBA2862302.1"/>
    </source>
</evidence>
<feature type="domain" description="Polysaccharide pyruvyl transferase" evidence="1">
    <location>
        <begin position="17"/>
        <end position="322"/>
    </location>
</feature>
<dbReference type="Proteomes" id="UP000533207">
    <property type="component" value="Unassembled WGS sequence"/>
</dbReference>